<feature type="transmembrane region" description="Helical" evidence="1">
    <location>
        <begin position="67"/>
        <end position="88"/>
    </location>
</feature>
<feature type="transmembrane region" description="Helical" evidence="1">
    <location>
        <begin position="6"/>
        <end position="29"/>
    </location>
</feature>
<accession>A0A2N3KJH2</accession>
<dbReference type="InterPro" id="IPR049201">
    <property type="entry name" value="DUF6867"/>
</dbReference>
<reference evidence="4 6" key="1">
    <citation type="submission" date="2017-09" db="EMBL/GenBank/DDBJ databases">
        <title>Biodiversity and function of Thalassospira species in the particle-attached aromatic-hydrocarbon-degrading consortia from the surface seawater of the South China Sea.</title>
        <authorList>
            <person name="Dong C."/>
            <person name="Liu R."/>
            <person name="Shao Z."/>
        </authorList>
    </citation>
    <scope>NUCLEOTIDE SEQUENCE [LARGE SCALE GENOMIC DNA]</scope>
    <source>
        <strain evidence="4 6">CSC1P2</strain>
    </source>
</reference>
<dbReference type="Proteomes" id="UP000233458">
    <property type="component" value="Chromosome"/>
</dbReference>
<evidence type="ECO:0000313" key="6">
    <source>
        <dbReference type="Proteomes" id="UP000233597"/>
    </source>
</evidence>
<gene>
    <name evidence="4" type="ORF">COO20_19820</name>
    <name evidence="3" type="ORF">CSC3H3_09770</name>
</gene>
<dbReference type="RefSeq" id="WP_101269737.1">
    <property type="nucleotide sequence ID" value="NZ_CP024199.1"/>
</dbReference>
<evidence type="ECO:0000256" key="1">
    <source>
        <dbReference type="SAM" id="Phobius"/>
    </source>
</evidence>
<evidence type="ECO:0000313" key="4">
    <source>
        <dbReference type="EMBL" id="PKR50691.1"/>
    </source>
</evidence>
<dbReference type="OrthoDB" id="9806174at2"/>
<organism evidence="4 6">
    <name type="scientific">Thalassospira marina</name>
    <dbReference type="NCBI Taxonomy" id="2048283"/>
    <lineage>
        <taxon>Bacteria</taxon>
        <taxon>Pseudomonadati</taxon>
        <taxon>Pseudomonadota</taxon>
        <taxon>Alphaproteobacteria</taxon>
        <taxon>Rhodospirillales</taxon>
        <taxon>Thalassospiraceae</taxon>
        <taxon>Thalassospira</taxon>
    </lineage>
</organism>
<evidence type="ECO:0000259" key="2">
    <source>
        <dbReference type="Pfam" id="PF21741"/>
    </source>
</evidence>
<evidence type="ECO:0000313" key="3">
    <source>
        <dbReference type="EMBL" id="AUG52967.1"/>
    </source>
</evidence>
<dbReference type="AlphaFoldDB" id="A0A2N3KJH2"/>
<keyword evidence="1" id="KW-0472">Membrane</keyword>
<keyword evidence="1" id="KW-0812">Transmembrane</keyword>
<protein>
    <recommendedName>
        <fullName evidence="2">DUF6867 domain-containing protein</fullName>
    </recommendedName>
</protein>
<feature type="transmembrane region" description="Helical" evidence="1">
    <location>
        <begin position="41"/>
        <end position="61"/>
    </location>
</feature>
<dbReference type="KEGG" id="thac:CSC3H3_09770"/>
<dbReference type="EMBL" id="NWTK01000015">
    <property type="protein sequence ID" value="PKR50691.1"/>
    <property type="molecule type" value="Genomic_DNA"/>
</dbReference>
<reference evidence="3 5" key="2">
    <citation type="submission" date="2017-10" db="EMBL/GenBank/DDBJ databases">
        <title>Biodiversity and function of Thalassospira species in the particle-attached aromatic-hydrocarbon-degrading consortia from the surface seawater of the China South Sea.</title>
        <authorList>
            <person name="Dong C."/>
            <person name="Liu R."/>
            <person name="Shao Z."/>
        </authorList>
    </citation>
    <scope>NUCLEOTIDE SEQUENCE [LARGE SCALE GENOMIC DNA]</scope>
    <source>
        <strain evidence="3 5">CSC3H3</strain>
    </source>
</reference>
<keyword evidence="5" id="KW-1185">Reference proteome</keyword>
<evidence type="ECO:0000313" key="5">
    <source>
        <dbReference type="Proteomes" id="UP000233458"/>
    </source>
</evidence>
<name>A0A2N3KJH2_9PROT</name>
<dbReference type="Pfam" id="PF21741">
    <property type="entry name" value="DUF6867"/>
    <property type="match status" value="1"/>
</dbReference>
<proteinExistence type="predicted"/>
<dbReference type="EMBL" id="CP024199">
    <property type="protein sequence ID" value="AUG52967.1"/>
    <property type="molecule type" value="Genomic_DNA"/>
</dbReference>
<keyword evidence="1" id="KW-1133">Transmembrane helix</keyword>
<dbReference type="Proteomes" id="UP000233597">
    <property type="component" value="Unassembled WGS sequence"/>
</dbReference>
<feature type="domain" description="DUF6867" evidence="2">
    <location>
        <begin position="8"/>
        <end position="112"/>
    </location>
</feature>
<sequence length="116" mass="12690">MEAITGTSIGVTIGITIILMGFCALMTGQAVANTWRPAGQLVPYSILLGATSRFLGFALFGGELLSLSGFIFDTVILFAIAMVSFRIVRVNKMLTQYPWLYERVGPFAYRSREGVE</sequence>